<evidence type="ECO:0000313" key="1">
    <source>
        <dbReference type="EMBL" id="EGO29099.1"/>
    </source>
</evidence>
<gene>
    <name evidence="1" type="ORF">SERLADRAFT_412735</name>
</gene>
<reference evidence="1" key="1">
    <citation type="submission" date="2011-04" db="EMBL/GenBank/DDBJ databases">
        <title>Evolution of plant cell wall degrading machinery underlies the functional diversity of forest fungi.</title>
        <authorList>
            <consortium name="US DOE Joint Genome Institute (JGI-PGF)"/>
            <person name="Eastwood D.C."/>
            <person name="Floudas D."/>
            <person name="Binder M."/>
            <person name="Majcherczyk A."/>
            <person name="Schneider P."/>
            <person name="Aerts A."/>
            <person name="Asiegbu F.O."/>
            <person name="Baker S.E."/>
            <person name="Barry K."/>
            <person name="Bendiksby M."/>
            <person name="Blumentritt M."/>
            <person name="Coutinho P.M."/>
            <person name="Cullen D."/>
            <person name="Cullen D."/>
            <person name="Gathman A."/>
            <person name="Goodell B."/>
            <person name="Henrissat B."/>
            <person name="Ihrmark K."/>
            <person name="Kauserud H."/>
            <person name="Kohler A."/>
            <person name="LaButti K."/>
            <person name="Lapidus A."/>
            <person name="Lavin J.L."/>
            <person name="Lee Y.-H."/>
            <person name="Lindquist E."/>
            <person name="Lilly W."/>
            <person name="Lucas S."/>
            <person name="Morin E."/>
            <person name="Murat C."/>
            <person name="Oguiza J.A."/>
            <person name="Park J."/>
            <person name="Pisabarro A.G."/>
            <person name="Riley R."/>
            <person name="Rosling A."/>
            <person name="Salamov A."/>
            <person name="Schmidt O."/>
            <person name="Schmutz J."/>
            <person name="Skrede I."/>
            <person name="Stenlid J."/>
            <person name="Wiebenga A."/>
            <person name="Xie X."/>
            <person name="Kues U."/>
            <person name="Hibbett D.S."/>
            <person name="Hoffmeister D."/>
            <person name="Hogberg N."/>
            <person name="Martin F."/>
            <person name="Grigoriev I.V."/>
            <person name="Watkinson S.C."/>
        </authorList>
    </citation>
    <scope>NUCLEOTIDE SEQUENCE</scope>
    <source>
        <strain evidence="1">S7.9</strain>
    </source>
</reference>
<dbReference type="InterPro" id="IPR029058">
    <property type="entry name" value="AB_hydrolase_fold"/>
</dbReference>
<dbReference type="OrthoDB" id="2632150at2759"/>
<evidence type="ECO:0008006" key="2">
    <source>
        <dbReference type="Google" id="ProtNLM"/>
    </source>
</evidence>
<protein>
    <recommendedName>
        <fullName evidence="2">GPI inositol-deacylase</fullName>
    </recommendedName>
</protein>
<sequence length="282" mass="31598">MSSHSPALKYPVVLIHGFCDRPKYTGVWKAAKRTLRRRGIDVLVPTLSATASISQRTEELVRKIKAKYPQGTRLHLIGHSMGGLNARDIASTTKEHGLRILSVTTIGTPHRGYRPLDKIISGRTGRVFKKLTPFFRKTIGRMGKSDLGAMVNLTHEYVVNAFNPSTPDNPNVKYFSWAGQVTLPSALQRHGPGDMLVTVESATWGTHLGTLEGIDHWTLTRPEVIMYTVAYLIEVENGREITVQAISNDRLTVMRRRIESGARMSRMVLGVPFRILERMVTR</sequence>
<organism>
    <name type="scientific">Serpula lacrymans var. lacrymans (strain S7.9)</name>
    <name type="common">Dry rot fungus</name>
    <dbReference type="NCBI Taxonomy" id="578457"/>
    <lineage>
        <taxon>Eukaryota</taxon>
        <taxon>Fungi</taxon>
        <taxon>Dikarya</taxon>
        <taxon>Basidiomycota</taxon>
        <taxon>Agaricomycotina</taxon>
        <taxon>Agaricomycetes</taxon>
        <taxon>Agaricomycetidae</taxon>
        <taxon>Boletales</taxon>
        <taxon>Coniophorineae</taxon>
        <taxon>Serpulaceae</taxon>
        <taxon>Serpula</taxon>
    </lineage>
</organism>
<dbReference type="SUPFAM" id="SSF53474">
    <property type="entry name" value="alpha/beta-Hydrolases"/>
    <property type="match status" value="1"/>
</dbReference>
<dbReference type="KEGG" id="sla:SERLADRAFT_412735"/>
<dbReference type="Proteomes" id="UP000008064">
    <property type="component" value="Unassembled WGS sequence"/>
</dbReference>
<dbReference type="Pfam" id="PF02089">
    <property type="entry name" value="Palm_thioest"/>
    <property type="match status" value="1"/>
</dbReference>
<dbReference type="Gene3D" id="3.40.50.1820">
    <property type="entry name" value="alpha/beta hydrolase"/>
    <property type="match status" value="1"/>
</dbReference>
<dbReference type="HOGENOM" id="CLU_070121_0_0_1"/>
<dbReference type="EMBL" id="GL945429">
    <property type="protein sequence ID" value="EGO29099.1"/>
    <property type="molecule type" value="Genomic_DNA"/>
</dbReference>
<proteinExistence type="predicted"/>
<dbReference type="GeneID" id="18813086"/>
<dbReference type="RefSeq" id="XP_007313341.1">
    <property type="nucleotide sequence ID" value="XM_007313279.1"/>
</dbReference>
<accession>F8NGL7</accession>
<name>F8NGL7_SERL9</name>
<dbReference type="AlphaFoldDB" id="F8NGL7"/>